<protein>
    <recommendedName>
        <fullName evidence="1">DUF5641 domain-containing protein</fullName>
    </recommendedName>
</protein>
<dbReference type="InterPro" id="IPR040676">
    <property type="entry name" value="DUF5641"/>
</dbReference>
<dbReference type="EMBL" id="JYDW01000059">
    <property type="protein sequence ID" value="KRZ58328.1"/>
    <property type="molecule type" value="Genomic_DNA"/>
</dbReference>
<name>A0A0V1LFL8_9BILA</name>
<reference evidence="2 3" key="1">
    <citation type="submission" date="2015-05" db="EMBL/GenBank/DDBJ databases">
        <title>Evolution of Trichinella species and genotypes.</title>
        <authorList>
            <person name="Korhonen P.K."/>
            <person name="Edoardo P."/>
            <person name="Giuseppe L.R."/>
            <person name="Gasser R.B."/>
        </authorList>
    </citation>
    <scope>NUCLEOTIDE SEQUENCE [LARGE SCALE GENOMIC DNA]</scope>
    <source>
        <strain evidence="2">ISS10</strain>
    </source>
</reference>
<feature type="domain" description="DUF5641" evidence="1">
    <location>
        <begin position="30"/>
        <end position="96"/>
    </location>
</feature>
<sequence length="96" mass="11729">MVIVMDEMLFENLLKLDPGFDLQQKSDLTRRWRYQQRTVSQFCKRWRPEYIVNSVQRNKWIRQKRRPKKGDILLMKQEGVPKNPYPLGRIIECYEG</sequence>
<dbReference type="Proteomes" id="UP000054721">
    <property type="component" value="Unassembled WGS sequence"/>
</dbReference>
<keyword evidence="3" id="KW-1185">Reference proteome</keyword>
<evidence type="ECO:0000259" key="1">
    <source>
        <dbReference type="Pfam" id="PF18701"/>
    </source>
</evidence>
<dbReference type="OrthoDB" id="5984724at2759"/>
<dbReference type="Pfam" id="PF18701">
    <property type="entry name" value="DUF5641"/>
    <property type="match status" value="1"/>
</dbReference>
<organism evidence="2 3">
    <name type="scientific">Trichinella nativa</name>
    <dbReference type="NCBI Taxonomy" id="6335"/>
    <lineage>
        <taxon>Eukaryota</taxon>
        <taxon>Metazoa</taxon>
        <taxon>Ecdysozoa</taxon>
        <taxon>Nematoda</taxon>
        <taxon>Enoplea</taxon>
        <taxon>Dorylaimia</taxon>
        <taxon>Trichinellida</taxon>
        <taxon>Trichinellidae</taxon>
        <taxon>Trichinella</taxon>
    </lineage>
</organism>
<comment type="caution">
    <text evidence="2">The sequence shown here is derived from an EMBL/GenBank/DDBJ whole genome shotgun (WGS) entry which is preliminary data.</text>
</comment>
<gene>
    <name evidence="2" type="ORF">T02_14585</name>
</gene>
<dbReference type="PANTHER" id="PTHR47331">
    <property type="entry name" value="PHD-TYPE DOMAIN-CONTAINING PROTEIN"/>
    <property type="match status" value="1"/>
</dbReference>
<dbReference type="PANTHER" id="PTHR47331:SF1">
    <property type="entry name" value="GAG-LIKE PROTEIN"/>
    <property type="match status" value="1"/>
</dbReference>
<dbReference type="STRING" id="6335.A0A0V1LFL8"/>
<accession>A0A0V1LFL8</accession>
<evidence type="ECO:0000313" key="2">
    <source>
        <dbReference type="EMBL" id="KRZ58328.1"/>
    </source>
</evidence>
<evidence type="ECO:0000313" key="3">
    <source>
        <dbReference type="Proteomes" id="UP000054721"/>
    </source>
</evidence>
<dbReference type="AlphaFoldDB" id="A0A0V1LFL8"/>
<proteinExistence type="predicted"/>